<reference evidence="2" key="1">
    <citation type="submission" date="2021-12" db="EMBL/GenBank/DDBJ databases">
        <authorList>
            <person name="Rodrigo-Torres L."/>
            <person name="Arahal R. D."/>
            <person name="Lucena T."/>
        </authorList>
    </citation>
    <scope>NUCLEOTIDE SEQUENCE</scope>
    <source>
        <strain evidence="2">CECT 8267</strain>
    </source>
</reference>
<dbReference type="Proteomes" id="UP000838100">
    <property type="component" value="Unassembled WGS sequence"/>
</dbReference>
<sequence>MNNTTIYQYNGVKVLVTGGTSGIGYGIATAFADAGASVTVTGTRASSQDYDDVDLSGFAYRSLKVQDTEAIKALAASLDGLDILINNAGASMPAGDEWEHDGFEESVRVNLFSAYHLSRACLEHLKASELSGGANVIGIASLTSFFANEMVPGYGAAKAGLVQMAKSMGLTWAEHGIRANNVAAGMTETRMTGFMKNMPEFNDPIIEKTPLKRWGSPEDIAGAVLFLCSEQASFITGQTLTVDGGYTLGV</sequence>
<evidence type="ECO:0000313" key="3">
    <source>
        <dbReference type="Proteomes" id="UP000838100"/>
    </source>
</evidence>
<dbReference type="EMBL" id="CAKLPX010000001">
    <property type="protein sequence ID" value="CAH0991187.1"/>
    <property type="molecule type" value="Genomic_DNA"/>
</dbReference>
<dbReference type="PANTHER" id="PTHR42760">
    <property type="entry name" value="SHORT-CHAIN DEHYDROGENASES/REDUCTASES FAMILY MEMBER"/>
    <property type="match status" value="1"/>
</dbReference>
<dbReference type="InterPro" id="IPR036291">
    <property type="entry name" value="NAD(P)-bd_dom_sf"/>
</dbReference>
<dbReference type="PROSITE" id="PS00061">
    <property type="entry name" value="ADH_SHORT"/>
    <property type="match status" value="1"/>
</dbReference>
<keyword evidence="2" id="KW-0560">Oxidoreductase</keyword>
<name>A0ABN8EFR3_9GAMM</name>
<dbReference type="PRINTS" id="PR00081">
    <property type="entry name" value="GDHRDH"/>
</dbReference>
<dbReference type="InterPro" id="IPR002347">
    <property type="entry name" value="SDR_fam"/>
</dbReference>
<gene>
    <name evidence="2" type="primary">gno</name>
    <name evidence="2" type="ORF">SIN8267_01289</name>
</gene>
<evidence type="ECO:0000313" key="2">
    <source>
        <dbReference type="EMBL" id="CAH0991187.1"/>
    </source>
</evidence>
<proteinExistence type="inferred from homology"/>
<dbReference type="RefSeq" id="WP_237443845.1">
    <property type="nucleotide sequence ID" value="NZ_CAKLPX010000001.1"/>
</dbReference>
<keyword evidence="3" id="KW-1185">Reference proteome</keyword>
<dbReference type="Gene3D" id="3.40.50.720">
    <property type="entry name" value="NAD(P)-binding Rossmann-like Domain"/>
    <property type="match status" value="1"/>
</dbReference>
<dbReference type="CDD" id="cd05233">
    <property type="entry name" value="SDR_c"/>
    <property type="match status" value="1"/>
</dbReference>
<dbReference type="PRINTS" id="PR00080">
    <property type="entry name" value="SDRFAMILY"/>
</dbReference>
<dbReference type="EC" id="1.1.1.-" evidence="2"/>
<accession>A0ABN8EFR3</accession>
<dbReference type="Pfam" id="PF13561">
    <property type="entry name" value="adh_short_C2"/>
    <property type="match status" value="1"/>
</dbReference>
<dbReference type="InterPro" id="IPR020904">
    <property type="entry name" value="Sc_DH/Rdtase_CS"/>
</dbReference>
<comment type="caution">
    <text evidence="2">The sequence shown here is derived from an EMBL/GenBank/DDBJ whole genome shotgun (WGS) entry which is preliminary data.</text>
</comment>
<dbReference type="GO" id="GO:0016491">
    <property type="term" value="F:oxidoreductase activity"/>
    <property type="evidence" value="ECO:0007669"/>
    <property type="project" value="UniProtKB-KW"/>
</dbReference>
<organism evidence="2 3">
    <name type="scientific">Sinobacterium norvegicum</name>
    <dbReference type="NCBI Taxonomy" id="1641715"/>
    <lineage>
        <taxon>Bacteria</taxon>
        <taxon>Pseudomonadati</taxon>
        <taxon>Pseudomonadota</taxon>
        <taxon>Gammaproteobacteria</taxon>
        <taxon>Cellvibrionales</taxon>
        <taxon>Spongiibacteraceae</taxon>
        <taxon>Sinobacterium</taxon>
    </lineage>
</organism>
<evidence type="ECO:0000256" key="1">
    <source>
        <dbReference type="ARBA" id="ARBA00006484"/>
    </source>
</evidence>
<dbReference type="SUPFAM" id="SSF51735">
    <property type="entry name" value="NAD(P)-binding Rossmann-fold domains"/>
    <property type="match status" value="1"/>
</dbReference>
<comment type="similarity">
    <text evidence="1">Belongs to the short-chain dehydrogenases/reductases (SDR) family.</text>
</comment>
<protein>
    <submittedName>
        <fullName evidence="2">Gluconate 5-dehydrogenase</fullName>
        <ecNumber evidence="2">1.1.1.-</ecNumber>
    </submittedName>
</protein>